<organism evidence="1 2">
    <name type="scientific">Nocardia camponoti</name>
    <dbReference type="NCBI Taxonomy" id="1616106"/>
    <lineage>
        <taxon>Bacteria</taxon>
        <taxon>Bacillati</taxon>
        <taxon>Actinomycetota</taxon>
        <taxon>Actinomycetes</taxon>
        <taxon>Mycobacteriales</taxon>
        <taxon>Nocardiaceae</taxon>
        <taxon>Nocardia</taxon>
    </lineage>
</organism>
<sequence>MRAHWKSPFRVTRAVLLMTGVAMLVLACGGGTSTESPASAVTSTTRLLEAAATVDTTTPDGVAVAALREIYTWRPVTEQPGDSLARARNLLGPSMIRTLDAPAASEAPKPTLQWAEWAKAKARVDAFAFASGERPPTSTDSAISQYKIGIEQTVVYPNGRTEALPPNTVIATVVRTPQGWRLDAFR</sequence>
<reference evidence="1" key="1">
    <citation type="journal article" date="2014" name="Int. J. Syst. Evol. Microbiol.">
        <title>Complete genome sequence of Corynebacterium casei LMG S-19264T (=DSM 44701T), isolated from a smear-ripened cheese.</title>
        <authorList>
            <consortium name="US DOE Joint Genome Institute (JGI-PGF)"/>
            <person name="Walter F."/>
            <person name="Albersmeier A."/>
            <person name="Kalinowski J."/>
            <person name="Ruckert C."/>
        </authorList>
    </citation>
    <scope>NUCLEOTIDE SEQUENCE</scope>
    <source>
        <strain evidence="1">CGMCC 4.7278</strain>
    </source>
</reference>
<accession>A0A917QBZ8</accession>
<dbReference type="PROSITE" id="PS51257">
    <property type="entry name" value="PROKAR_LIPOPROTEIN"/>
    <property type="match status" value="1"/>
</dbReference>
<dbReference type="EMBL" id="BMMW01000001">
    <property type="protein sequence ID" value="GGK39725.1"/>
    <property type="molecule type" value="Genomic_DNA"/>
</dbReference>
<evidence type="ECO:0000313" key="1">
    <source>
        <dbReference type="EMBL" id="GGK39725.1"/>
    </source>
</evidence>
<name>A0A917QBZ8_9NOCA</name>
<comment type="caution">
    <text evidence="1">The sequence shown here is derived from an EMBL/GenBank/DDBJ whole genome shotgun (WGS) entry which is preliminary data.</text>
</comment>
<evidence type="ECO:0000313" key="2">
    <source>
        <dbReference type="Proteomes" id="UP000612956"/>
    </source>
</evidence>
<dbReference type="Proteomes" id="UP000612956">
    <property type="component" value="Unassembled WGS sequence"/>
</dbReference>
<gene>
    <name evidence="1" type="ORF">GCM10011591_09270</name>
</gene>
<keyword evidence="2" id="KW-1185">Reference proteome</keyword>
<reference evidence="1" key="2">
    <citation type="submission" date="2020-09" db="EMBL/GenBank/DDBJ databases">
        <authorList>
            <person name="Sun Q."/>
            <person name="Zhou Y."/>
        </authorList>
    </citation>
    <scope>NUCLEOTIDE SEQUENCE</scope>
    <source>
        <strain evidence="1">CGMCC 4.7278</strain>
    </source>
</reference>
<proteinExistence type="predicted"/>
<protein>
    <submittedName>
        <fullName evidence="1">Uncharacterized protein</fullName>
    </submittedName>
</protein>
<dbReference type="AlphaFoldDB" id="A0A917QBZ8"/>